<evidence type="ECO:0000313" key="1">
    <source>
        <dbReference type="EMBL" id="TDL19430.1"/>
    </source>
</evidence>
<dbReference type="VEuPathDB" id="FungiDB:BD410DRAFT_441873"/>
<sequence>MVIGRLDHIHTVLKRYKSAPRNPISRNLLYNTAHPSPLFHINVRLYRQISSRMQKTLRRLAQLVMPLRLSTHHPRGISSTRSHSNFTPAVLAIRPHVSRHPVLPKPAILADLRGCSYTYHPLPIPPRNTCRCSRMVNHIIQCGATPCHVSHRPAAPYDPRFTG</sequence>
<proteinExistence type="predicted"/>
<dbReference type="EMBL" id="ML170197">
    <property type="protein sequence ID" value="TDL19430.1"/>
    <property type="molecule type" value="Genomic_DNA"/>
</dbReference>
<evidence type="ECO:0000313" key="2">
    <source>
        <dbReference type="Proteomes" id="UP000294933"/>
    </source>
</evidence>
<organism evidence="1 2">
    <name type="scientific">Rickenella mellea</name>
    <dbReference type="NCBI Taxonomy" id="50990"/>
    <lineage>
        <taxon>Eukaryota</taxon>
        <taxon>Fungi</taxon>
        <taxon>Dikarya</taxon>
        <taxon>Basidiomycota</taxon>
        <taxon>Agaricomycotina</taxon>
        <taxon>Agaricomycetes</taxon>
        <taxon>Hymenochaetales</taxon>
        <taxon>Rickenellaceae</taxon>
        <taxon>Rickenella</taxon>
    </lineage>
</organism>
<keyword evidence="2" id="KW-1185">Reference proteome</keyword>
<reference evidence="1 2" key="1">
    <citation type="submission" date="2018-06" db="EMBL/GenBank/DDBJ databases">
        <title>A transcriptomic atlas of mushroom development highlights an independent origin of complex multicellularity.</title>
        <authorList>
            <consortium name="DOE Joint Genome Institute"/>
            <person name="Krizsan K."/>
            <person name="Almasi E."/>
            <person name="Merenyi Z."/>
            <person name="Sahu N."/>
            <person name="Viragh M."/>
            <person name="Koszo T."/>
            <person name="Mondo S."/>
            <person name="Kiss B."/>
            <person name="Balint B."/>
            <person name="Kues U."/>
            <person name="Barry K."/>
            <person name="Hegedus J.C."/>
            <person name="Henrissat B."/>
            <person name="Johnson J."/>
            <person name="Lipzen A."/>
            <person name="Ohm R."/>
            <person name="Nagy I."/>
            <person name="Pangilinan J."/>
            <person name="Yan J."/>
            <person name="Xiong Y."/>
            <person name="Grigoriev I.V."/>
            <person name="Hibbett D.S."/>
            <person name="Nagy L.G."/>
        </authorList>
    </citation>
    <scope>NUCLEOTIDE SEQUENCE [LARGE SCALE GENOMIC DNA]</scope>
    <source>
        <strain evidence="1 2">SZMC22713</strain>
    </source>
</reference>
<accession>A0A4Y7PY26</accession>
<dbReference type="AlphaFoldDB" id="A0A4Y7PY26"/>
<protein>
    <submittedName>
        <fullName evidence="1">Uncharacterized protein</fullName>
    </submittedName>
</protein>
<dbReference type="Proteomes" id="UP000294933">
    <property type="component" value="Unassembled WGS sequence"/>
</dbReference>
<name>A0A4Y7PY26_9AGAM</name>
<gene>
    <name evidence="1" type="ORF">BD410DRAFT_441873</name>
</gene>